<dbReference type="PANTHER" id="PTHR47197">
    <property type="entry name" value="PROTEIN NIRF"/>
    <property type="match status" value="1"/>
</dbReference>
<dbReference type="SUPFAM" id="SSF50998">
    <property type="entry name" value="Quinoprotein alcohol dehydrogenase-like"/>
    <property type="match status" value="1"/>
</dbReference>
<reference evidence="1 2" key="1">
    <citation type="submission" date="2023-11" db="EMBL/GenBank/DDBJ databases">
        <title>Analysis of the Genomes of Mucilaginibacter gossypii cycad 4 and M. sabulilitoris SNA2: microbes with the potential for plant growth promotion.</title>
        <authorList>
            <person name="Hirsch A.M."/>
            <person name="Humm E."/>
            <person name="Rubbi M."/>
            <person name="Del Vecchio G."/>
            <person name="Ha S.M."/>
            <person name="Pellegrini M."/>
            <person name="Gunsalus R.P."/>
        </authorList>
    </citation>
    <scope>NUCLEOTIDE SEQUENCE [LARGE SCALE GENOMIC DNA]</scope>
    <source>
        <strain evidence="1 2">SNA2</strain>
    </source>
</reference>
<proteinExistence type="predicted"/>
<evidence type="ECO:0000313" key="2">
    <source>
        <dbReference type="Proteomes" id="UP001324380"/>
    </source>
</evidence>
<evidence type="ECO:0000313" key="1">
    <source>
        <dbReference type="EMBL" id="WPU92111.1"/>
    </source>
</evidence>
<accession>A0ABZ0TG01</accession>
<dbReference type="PANTHER" id="PTHR47197:SF3">
    <property type="entry name" value="DIHYDRO-HEME D1 DEHYDROGENASE"/>
    <property type="match status" value="1"/>
</dbReference>
<dbReference type="Gene3D" id="2.130.10.10">
    <property type="entry name" value="YVTN repeat-like/Quinoprotein amine dehydrogenase"/>
    <property type="match status" value="1"/>
</dbReference>
<dbReference type="EMBL" id="CP139558">
    <property type="protein sequence ID" value="WPU92111.1"/>
    <property type="molecule type" value="Genomic_DNA"/>
</dbReference>
<dbReference type="InterPro" id="IPR031815">
    <property type="entry name" value="DUF5074"/>
</dbReference>
<dbReference type="InterPro" id="IPR051200">
    <property type="entry name" value="Host-pathogen_enzymatic-act"/>
</dbReference>
<keyword evidence="2" id="KW-1185">Reference proteome</keyword>
<dbReference type="InterPro" id="IPR011047">
    <property type="entry name" value="Quinoprotein_ADH-like_sf"/>
</dbReference>
<dbReference type="InterPro" id="IPR015943">
    <property type="entry name" value="WD40/YVTN_repeat-like_dom_sf"/>
</dbReference>
<organism evidence="1 2">
    <name type="scientific">Mucilaginibacter sabulilitoris</name>
    <dbReference type="NCBI Taxonomy" id="1173583"/>
    <lineage>
        <taxon>Bacteria</taxon>
        <taxon>Pseudomonadati</taxon>
        <taxon>Bacteroidota</taxon>
        <taxon>Sphingobacteriia</taxon>
        <taxon>Sphingobacteriales</taxon>
        <taxon>Sphingobacteriaceae</taxon>
        <taxon>Mucilaginibacter</taxon>
    </lineage>
</organism>
<dbReference type="Proteomes" id="UP001324380">
    <property type="component" value="Chromosome"/>
</dbReference>
<gene>
    <name evidence="1" type="ORF">SNE25_22580</name>
</gene>
<dbReference type="RefSeq" id="WP_321561277.1">
    <property type="nucleotide sequence ID" value="NZ_CP139558.1"/>
</dbReference>
<name>A0ABZ0TG01_9SPHI</name>
<sequence length="387" mass="43157">MKSINHKILYLLGCIILIYSSCRKNQAPVPEKETVVTPPQDTTSAGDTLVNHAKGFYLLDEGNMGSSKASLDYFDYLSGTFRKNIYGTANPQIPKGLGDVGNDVGVYGSKVYIVVNNSNKVEVLDLKTNKRINLINIANCRYVTFHNGRTYVSAYLGKVGDPHAPNGAVYEIDTASLQITRKVTIGRQPEEMAIVGEKMYVANSGGYSPPDYERTVSVIDLATFTELKRIDVAINLDRVKADKYGDVYVTSRGDYYDISSKLFVIDTKTDQVKKRFDFGVSNLWIDGDTAYMYSYEFSYKTGKNTTTYTMLNVKDETVIPGKFITDGTEVQIRVPYGIAVNPFTKEVFVTDAKDYITPGTLYCFDPKGKKKWSVQTGDIPGHFAFVY</sequence>
<dbReference type="Pfam" id="PF16819">
    <property type="entry name" value="DUF5074"/>
    <property type="match status" value="1"/>
</dbReference>
<protein>
    <submittedName>
        <fullName evidence="1">YncE family protein</fullName>
    </submittedName>
</protein>